<protein>
    <recommendedName>
        <fullName evidence="4">Lipoprotein</fullName>
    </recommendedName>
</protein>
<dbReference type="RefSeq" id="WP_070164835.1">
    <property type="nucleotide sequence ID" value="NZ_CP118259.1"/>
</dbReference>
<dbReference type="EMBL" id="MBEV02000003">
    <property type="protein sequence ID" value="MUP04544.1"/>
    <property type="molecule type" value="Genomic_DNA"/>
</dbReference>
<name>A0ABD6GDX7_AGRVI</name>
<feature type="region of interest" description="Disordered" evidence="1">
    <location>
        <begin position="74"/>
        <end position="180"/>
    </location>
</feature>
<sequence>MMSPNRLFGQSPWTANPGLSKGANGKPAPTSPASKSIAAVFGLALLAGCATTKTQPPIVEQGAIGDADVVETAAHPASVSPQTNKGGLYRDPLVNTGHRKPGTVSGAAGANGSTTLSSGPSAEQVVAMNQSRPEQTASSNSSGLYSAPHPSDDGAASANIPASSQASSPANSIVPPNMPVRPFQATVNSVYSVQKPMEQSQTQIQPQMQANQPIEPVVTPTPAPEVVKQRPASKAEILAGLAPNPKKVRTAPRAQQTTTPQQQMSPVPAQLQTSLPTAAPGMANSAGVTEMEKIEGAPGAQGMTKDSFIKKFLAKIRK</sequence>
<feature type="compositionally biased region" description="Low complexity" evidence="1">
    <location>
        <begin position="155"/>
        <end position="173"/>
    </location>
</feature>
<accession>A0ABD6GDX7</accession>
<feature type="region of interest" description="Disordered" evidence="1">
    <location>
        <begin position="1"/>
        <end position="33"/>
    </location>
</feature>
<proteinExistence type="predicted"/>
<gene>
    <name evidence="2" type="ORF">BBI04_006920</name>
</gene>
<dbReference type="Proteomes" id="UP000175993">
    <property type="component" value="Unassembled WGS sequence"/>
</dbReference>
<dbReference type="AlphaFoldDB" id="A0ABD6GDX7"/>
<reference evidence="2 3" key="1">
    <citation type="submission" date="2019-11" db="EMBL/GenBank/DDBJ databases">
        <title>Whole-genome sequencing of Allorhizobium vitis.</title>
        <authorList>
            <person name="Gan H.M."/>
            <person name="Savka M.A."/>
        </authorList>
    </citation>
    <scope>NUCLEOTIDE SEQUENCE [LARGE SCALE GENOMIC DNA]</scope>
    <source>
        <strain evidence="2 3">AB4</strain>
    </source>
</reference>
<feature type="compositionally biased region" description="Low complexity" evidence="1">
    <location>
        <begin position="215"/>
        <end position="226"/>
    </location>
</feature>
<evidence type="ECO:0008006" key="4">
    <source>
        <dbReference type="Google" id="ProtNLM"/>
    </source>
</evidence>
<feature type="region of interest" description="Disordered" evidence="1">
    <location>
        <begin position="197"/>
        <end position="305"/>
    </location>
</feature>
<organism evidence="2 3">
    <name type="scientific">Agrobacterium vitis</name>
    <name type="common">Rhizobium vitis</name>
    <dbReference type="NCBI Taxonomy" id="373"/>
    <lineage>
        <taxon>Bacteria</taxon>
        <taxon>Pseudomonadati</taxon>
        <taxon>Pseudomonadota</taxon>
        <taxon>Alphaproteobacteria</taxon>
        <taxon>Hyphomicrobiales</taxon>
        <taxon>Rhizobiaceae</taxon>
        <taxon>Rhizobium/Agrobacterium group</taxon>
        <taxon>Agrobacterium</taxon>
    </lineage>
</organism>
<evidence type="ECO:0000313" key="3">
    <source>
        <dbReference type="Proteomes" id="UP000175993"/>
    </source>
</evidence>
<evidence type="ECO:0000313" key="2">
    <source>
        <dbReference type="EMBL" id="MUP04544.1"/>
    </source>
</evidence>
<feature type="compositionally biased region" description="Polar residues" evidence="1">
    <location>
        <begin position="197"/>
        <end position="212"/>
    </location>
</feature>
<evidence type="ECO:0000256" key="1">
    <source>
        <dbReference type="SAM" id="MobiDB-lite"/>
    </source>
</evidence>
<feature type="compositionally biased region" description="Polar residues" evidence="1">
    <location>
        <begin position="111"/>
        <end position="144"/>
    </location>
</feature>
<feature type="compositionally biased region" description="Low complexity" evidence="1">
    <location>
        <begin position="251"/>
        <end position="263"/>
    </location>
</feature>
<comment type="caution">
    <text evidence="2">The sequence shown here is derived from an EMBL/GenBank/DDBJ whole genome shotgun (WGS) entry which is preliminary data.</text>
</comment>